<feature type="transmembrane region" description="Helical" evidence="1">
    <location>
        <begin position="52"/>
        <end position="73"/>
    </location>
</feature>
<name>A0A6N2S3L7_CITAM</name>
<protein>
    <recommendedName>
        <fullName evidence="1">Cell division protein DrpB</fullName>
    </recommendedName>
    <alternativeName>
        <fullName evidence="1">Division ring protein B</fullName>
    </alternativeName>
</protein>
<comment type="function">
    <text evidence="1">A non-essential division protein that localizes to the septal ring in low ionic strength medium.</text>
</comment>
<gene>
    <name evidence="2" type="primary">yedR</name>
    <name evidence="1" type="synonym">drpB</name>
    <name evidence="2" type="ORF">CALFYP1_01859</name>
</gene>
<dbReference type="HAMAP" id="MF_00857">
    <property type="entry name" value="DrpB"/>
    <property type="match status" value="1"/>
</dbReference>
<keyword evidence="1" id="KW-1133">Transmembrane helix</keyword>
<accession>A0A6N2S3L7</accession>
<evidence type="ECO:0000256" key="1">
    <source>
        <dbReference type="HAMAP-Rule" id="MF_00857"/>
    </source>
</evidence>
<dbReference type="NCBIfam" id="NF038392">
    <property type="entry name" value="div_DrpB_YedR"/>
    <property type="match status" value="1"/>
</dbReference>
<dbReference type="EMBL" id="CACRTI010000002">
    <property type="protein sequence ID" value="VYS86100.1"/>
    <property type="molecule type" value="Genomic_DNA"/>
</dbReference>
<organism evidence="2">
    <name type="scientific">Citrobacter amalonaticus</name>
    <dbReference type="NCBI Taxonomy" id="35703"/>
    <lineage>
        <taxon>Bacteria</taxon>
        <taxon>Pseudomonadati</taxon>
        <taxon>Pseudomonadota</taxon>
        <taxon>Gammaproteobacteria</taxon>
        <taxon>Enterobacterales</taxon>
        <taxon>Enterobacteriaceae</taxon>
        <taxon>Citrobacter</taxon>
    </lineage>
</organism>
<reference evidence="2" key="1">
    <citation type="submission" date="2019-11" db="EMBL/GenBank/DDBJ databases">
        <authorList>
            <person name="Feng L."/>
        </authorList>
    </citation>
    <scope>NUCLEOTIDE SEQUENCE</scope>
    <source>
        <strain evidence="2">CAmalonaticusLFYP1</strain>
    </source>
</reference>
<proteinExistence type="inferred from homology"/>
<evidence type="ECO:0000313" key="2">
    <source>
        <dbReference type="EMBL" id="VYS86100.1"/>
    </source>
</evidence>
<dbReference type="GO" id="GO:0051301">
    <property type="term" value="P:cell division"/>
    <property type="evidence" value="ECO:0007669"/>
    <property type="project" value="UniProtKB-KW"/>
</dbReference>
<dbReference type="AlphaFoldDB" id="A0A6N2S3L7"/>
<keyword evidence="1" id="KW-0131">Cell cycle</keyword>
<keyword evidence="1" id="KW-1003">Cell membrane</keyword>
<sequence>MIRDYIVTHRTEKCDYNHKKEQKKNLSSYVTKMEFPLSSMEEKATRSLGGKLALWVFYAFCVYFVWAMLRYAWVISHIQSIPVAGFESSLGSTSGKWMGALLGFLVLGLVGLILGGIAWYTRPRRQPT</sequence>
<keyword evidence="1" id="KW-0132">Cell division</keyword>
<feature type="transmembrane region" description="Helical" evidence="1">
    <location>
        <begin position="97"/>
        <end position="120"/>
    </location>
</feature>
<comment type="similarity">
    <text evidence="1">Belongs to the DrpB family.</text>
</comment>
<keyword evidence="1" id="KW-0812">Transmembrane</keyword>
<keyword evidence="1" id="KW-0472">Membrane</keyword>
<keyword evidence="1" id="KW-0997">Cell inner membrane</keyword>
<dbReference type="InterPro" id="IPR046385">
    <property type="entry name" value="DrpB"/>
</dbReference>
<comment type="subcellular location">
    <subcellularLocation>
        <location evidence="1">Cell inner membrane</location>
        <topology evidence="1">Multi-pass membrane protein</topology>
    </subcellularLocation>
    <text evidence="1">Localizes to the septal ring before constriction, only when cells are grown at low ionic strength.</text>
</comment>
<dbReference type="GO" id="GO:0005886">
    <property type="term" value="C:plasma membrane"/>
    <property type="evidence" value="ECO:0007669"/>
    <property type="project" value="UniProtKB-SubCell"/>
</dbReference>